<evidence type="ECO:0000256" key="3">
    <source>
        <dbReference type="ARBA" id="ARBA00022448"/>
    </source>
</evidence>
<dbReference type="SUPFAM" id="SSF81345">
    <property type="entry name" value="ABC transporter involved in vitamin B12 uptake, BtuC"/>
    <property type="match status" value="1"/>
</dbReference>
<comment type="subcellular location">
    <subcellularLocation>
        <location evidence="1">Cell membrane</location>
        <topology evidence="1">Multi-pass membrane protein</topology>
    </subcellularLocation>
</comment>
<feature type="transmembrane region" description="Helical" evidence="8">
    <location>
        <begin position="332"/>
        <end position="349"/>
    </location>
</feature>
<keyword evidence="4" id="KW-1003">Cell membrane</keyword>
<feature type="transmembrane region" description="Helical" evidence="8">
    <location>
        <begin position="171"/>
        <end position="193"/>
    </location>
</feature>
<evidence type="ECO:0000256" key="8">
    <source>
        <dbReference type="SAM" id="Phobius"/>
    </source>
</evidence>
<keyword evidence="7 8" id="KW-0472">Membrane</keyword>
<dbReference type="GO" id="GO:0033214">
    <property type="term" value="P:siderophore-iron import into cell"/>
    <property type="evidence" value="ECO:0007669"/>
    <property type="project" value="TreeGrafter"/>
</dbReference>
<keyword evidence="10" id="KW-1185">Reference proteome</keyword>
<evidence type="ECO:0000313" key="10">
    <source>
        <dbReference type="Proteomes" id="UP000270678"/>
    </source>
</evidence>
<dbReference type="InterPro" id="IPR000522">
    <property type="entry name" value="ABC_transptr_permease_BtuC"/>
</dbReference>
<feature type="transmembrane region" description="Helical" evidence="8">
    <location>
        <begin position="27"/>
        <end position="45"/>
    </location>
</feature>
<evidence type="ECO:0000256" key="1">
    <source>
        <dbReference type="ARBA" id="ARBA00004651"/>
    </source>
</evidence>
<dbReference type="GO" id="GO:0005886">
    <property type="term" value="C:plasma membrane"/>
    <property type="evidence" value="ECO:0007669"/>
    <property type="project" value="UniProtKB-SubCell"/>
</dbReference>
<feature type="transmembrane region" description="Helical" evidence="8">
    <location>
        <begin position="213"/>
        <end position="232"/>
    </location>
</feature>
<dbReference type="GO" id="GO:0022857">
    <property type="term" value="F:transmembrane transporter activity"/>
    <property type="evidence" value="ECO:0007669"/>
    <property type="project" value="InterPro"/>
</dbReference>
<dbReference type="PANTHER" id="PTHR30472:SF64">
    <property type="entry name" value="IRON(3+)-HYDROXAMATE IMPORT SYSTEM PERMEASE PROTEIN FHUG"/>
    <property type="match status" value="1"/>
</dbReference>
<feature type="transmembrane region" description="Helical" evidence="8">
    <location>
        <begin position="81"/>
        <end position="98"/>
    </location>
</feature>
<gene>
    <name evidence="9" type="ORF">EI981_12195</name>
</gene>
<comment type="similarity">
    <text evidence="2">Belongs to the binding-protein-dependent transport system permease family. FecCD subfamily.</text>
</comment>
<keyword evidence="3" id="KW-0813">Transport</keyword>
<feature type="transmembrane region" description="Helical" evidence="8">
    <location>
        <begin position="110"/>
        <end position="129"/>
    </location>
</feature>
<dbReference type="FunFam" id="1.10.3470.10:FF:000001">
    <property type="entry name" value="Vitamin B12 ABC transporter permease BtuC"/>
    <property type="match status" value="1"/>
</dbReference>
<evidence type="ECO:0000256" key="2">
    <source>
        <dbReference type="ARBA" id="ARBA00007935"/>
    </source>
</evidence>
<feature type="transmembrane region" description="Helical" evidence="8">
    <location>
        <begin position="301"/>
        <end position="320"/>
    </location>
</feature>
<evidence type="ECO:0000256" key="5">
    <source>
        <dbReference type="ARBA" id="ARBA00022692"/>
    </source>
</evidence>
<dbReference type="EMBL" id="CP034346">
    <property type="protein sequence ID" value="AZS15149.1"/>
    <property type="molecule type" value="Genomic_DNA"/>
</dbReference>
<name>A0A3S9UXV4_9BACL</name>
<evidence type="ECO:0000256" key="6">
    <source>
        <dbReference type="ARBA" id="ARBA00022989"/>
    </source>
</evidence>
<feature type="transmembrane region" description="Helical" evidence="8">
    <location>
        <begin position="135"/>
        <end position="159"/>
    </location>
</feature>
<evidence type="ECO:0000256" key="7">
    <source>
        <dbReference type="ARBA" id="ARBA00023136"/>
    </source>
</evidence>
<accession>A0A3S9UXV4</accession>
<dbReference type="Proteomes" id="UP000270678">
    <property type="component" value="Chromosome"/>
</dbReference>
<dbReference type="Pfam" id="PF01032">
    <property type="entry name" value="FecCD"/>
    <property type="match status" value="1"/>
</dbReference>
<proteinExistence type="inferred from homology"/>
<dbReference type="RefSeq" id="WP_126998481.1">
    <property type="nucleotide sequence ID" value="NZ_CP034346.1"/>
</dbReference>
<dbReference type="AlphaFoldDB" id="A0A3S9UXV4"/>
<dbReference type="PANTHER" id="PTHR30472">
    <property type="entry name" value="FERRIC ENTEROBACTIN TRANSPORT SYSTEM PERMEASE PROTEIN"/>
    <property type="match status" value="1"/>
</dbReference>
<evidence type="ECO:0000313" key="9">
    <source>
        <dbReference type="EMBL" id="AZS15149.1"/>
    </source>
</evidence>
<sequence>MAQPTFETDNNNSNISSEDRRQYRRNVTVLLTLGLLIIIAFVLSMNTGFIRLSPLDTIRTLFGGGTEKEQLILFDFRLPRIVISVLIGAGLAVSGCIMQGISRNALADPGILGINAGAGLVVLIFVAYYPNMGTASIFLLPVLAWIGAGVTAAIIFSLSYKRHKGLLPTRLLLTGVAVAAGISAATIVITLRINPEKYQFVATWMAGSIWGTNWKFVLALLPFIVILLPFVFSKARTMNVLNLGEMTAIGLGAKVSREQIVLLAAAVGLAGSCVAVSGGIGFVGLIGPHLARRLVGPKHQALLPASALTGSFMVIVADMLGRLILQPSEIPAGIIVAIVGAPYFLYLLAHSR</sequence>
<reference evidence="10" key="1">
    <citation type="submission" date="2018-12" db="EMBL/GenBank/DDBJ databases">
        <title>Complete genome sequence of Paenibacillus sp. MBLB1234.</title>
        <authorList>
            <person name="Nam Y.-D."/>
            <person name="Kang J."/>
            <person name="Chung W.-H."/>
            <person name="Park Y.S."/>
        </authorList>
    </citation>
    <scope>NUCLEOTIDE SEQUENCE [LARGE SCALE GENOMIC DNA]</scope>
    <source>
        <strain evidence="10">MBLB1234</strain>
    </source>
</reference>
<keyword evidence="5 8" id="KW-0812">Transmembrane</keyword>
<dbReference type="CDD" id="cd06550">
    <property type="entry name" value="TM_ABC_iron-siderophores_like"/>
    <property type="match status" value="1"/>
</dbReference>
<evidence type="ECO:0000256" key="4">
    <source>
        <dbReference type="ARBA" id="ARBA00022475"/>
    </source>
</evidence>
<dbReference type="OrthoDB" id="9811721at2"/>
<organism evidence="9 10">
    <name type="scientific">Paenibacillus lutimineralis</name>
    <dbReference type="NCBI Taxonomy" id="2707005"/>
    <lineage>
        <taxon>Bacteria</taxon>
        <taxon>Bacillati</taxon>
        <taxon>Bacillota</taxon>
        <taxon>Bacilli</taxon>
        <taxon>Bacillales</taxon>
        <taxon>Paenibacillaceae</taxon>
        <taxon>Paenibacillus</taxon>
    </lineage>
</organism>
<feature type="transmembrane region" description="Helical" evidence="8">
    <location>
        <begin position="260"/>
        <end position="286"/>
    </location>
</feature>
<protein>
    <submittedName>
        <fullName evidence="9">Iron ABC transporter permease</fullName>
    </submittedName>
</protein>
<dbReference type="KEGG" id="plut:EI981_12195"/>
<dbReference type="InterPro" id="IPR037294">
    <property type="entry name" value="ABC_BtuC-like"/>
</dbReference>
<dbReference type="Gene3D" id="1.10.3470.10">
    <property type="entry name" value="ABC transporter involved in vitamin B12 uptake, BtuC"/>
    <property type="match status" value="1"/>
</dbReference>
<keyword evidence="6 8" id="KW-1133">Transmembrane helix</keyword>